<proteinExistence type="predicted"/>
<dbReference type="InterPro" id="IPR006530">
    <property type="entry name" value="YD"/>
</dbReference>
<organism evidence="4 5">
    <name type="scientific">Entomomonas asaccharolytica</name>
    <dbReference type="NCBI Taxonomy" id="2785331"/>
    <lineage>
        <taxon>Bacteria</taxon>
        <taxon>Pseudomonadati</taxon>
        <taxon>Pseudomonadota</taxon>
        <taxon>Gammaproteobacteria</taxon>
        <taxon>Pseudomonadales</taxon>
        <taxon>Pseudomonadaceae</taxon>
        <taxon>Entomomonas</taxon>
    </lineage>
</organism>
<dbReference type="Pfam" id="PF25023">
    <property type="entry name" value="TEN_YD-shell"/>
    <property type="match status" value="2"/>
</dbReference>
<dbReference type="InterPro" id="IPR050708">
    <property type="entry name" value="T6SS_VgrG/RHS"/>
</dbReference>
<reference evidence="4 5" key="1">
    <citation type="submission" date="2021-01" db="EMBL/GenBank/DDBJ databases">
        <title>Entomomonas sp. F2A isolated from a house cricket (Acheta domesticus).</title>
        <authorList>
            <person name="Spergser J."/>
            <person name="Busse H.-J."/>
        </authorList>
    </citation>
    <scope>NUCLEOTIDE SEQUENCE [LARGE SCALE GENOMIC DNA]</scope>
    <source>
        <strain evidence="4 5">F2A</strain>
    </source>
</reference>
<dbReference type="EMBL" id="CP067393">
    <property type="protein sequence ID" value="QQP84809.1"/>
    <property type="molecule type" value="Genomic_DNA"/>
</dbReference>
<name>A0A974NDX1_9GAMM</name>
<evidence type="ECO:0000256" key="2">
    <source>
        <dbReference type="SAM" id="MobiDB-lite"/>
    </source>
</evidence>
<dbReference type="InterPro" id="IPR022385">
    <property type="entry name" value="Rhs_assc_core"/>
</dbReference>
<dbReference type="Gene3D" id="2.180.10.10">
    <property type="entry name" value="RHS repeat-associated core"/>
    <property type="match status" value="3"/>
</dbReference>
<feature type="region of interest" description="Disordered" evidence="2">
    <location>
        <begin position="1"/>
        <end position="20"/>
    </location>
</feature>
<protein>
    <submittedName>
        <fullName evidence="4">RHS repeat protein</fullName>
    </submittedName>
</protein>
<dbReference type="InterPro" id="IPR031325">
    <property type="entry name" value="RHS_repeat"/>
</dbReference>
<feature type="domain" description="Teneurin-like YD-shell" evidence="3">
    <location>
        <begin position="227"/>
        <end position="678"/>
    </location>
</feature>
<dbReference type="NCBIfam" id="TIGR01643">
    <property type="entry name" value="YD_repeat_2x"/>
    <property type="match status" value="7"/>
</dbReference>
<evidence type="ECO:0000313" key="4">
    <source>
        <dbReference type="EMBL" id="QQP84809.1"/>
    </source>
</evidence>
<dbReference type="KEGG" id="eaz:JHT90_10395"/>
<keyword evidence="5" id="KW-1185">Reference proteome</keyword>
<evidence type="ECO:0000313" key="5">
    <source>
        <dbReference type="Proteomes" id="UP000595278"/>
    </source>
</evidence>
<feature type="compositionally biased region" description="Polar residues" evidence="2">
    <location>
        <begin position="1"/>
        <end position="18"/>
    </location>
</feature>
<keyword evidence="1" id="KW-0677">Repeat</keyword>
<dbReference type="InterPro" id="IPR056823">
    <property type="entry name" value="TEN-like_YD-shell"/>
</dbReference>
<evidence type="ECO:0000259" key="3">
    <source>
        <dbReference type="Pfam" id="PF25023"/>
    </source>
</evidence>
<dbReference type="Proteomes" id="UP000595278">
    <property type="component" value="Chromosome"/>
</dbReference>
<dbReference type="RefSeq" id="WP_201090706.1">
    <property type="nucleotide sequence ID" value="NZ_CP067393.1"/>
</dbReference>
<accession>A0A974NDX1</accession>
<sequence length="1392" mass="156143">MNKPTTNRANSNQSYQHNSRNKKMAIKILKMDKTKPLTKSKYINKFMALGLIILALISLPKIALAQLFADTEPQNVSGVSNASVKLPNTEYTESTVDLRVKVLGGEVKLNRTWVNGRWYINPAWANLRFITDPLDDSVKTIDRAGTLYQRTGNADLYSFNQVYIKKIDTGWRWYDRQGNWIIYDNDGRITEYGDRNNIKVSFVLDNEGRRTAIKDHHGELVYSFIYDSNERLIQVQDKIGRTISYQWTDNKLTKVIDVLGNEWLYGYDGNGQLNQKTEPDGGMIRIDYSDSAPAPETAMNSAKNKLQVEASSVVSTSAKDKDTKIARVGKITDKTGAVTIYNTQYSRTNKQYSITINDSVGKKTNLVFDANGKRLSTAINDSTREVLKRDTANKQVKLIDERGLETTVQLDDRLNVSKITRPDGLSESFQYNDTYGVVTQYTNAQGTITNLQYDAKGNLIKSIEAVGKSEQRTASWIYDSYGQPTTVVIGEGDKAITLQQTFDENGNVTSFTDGNGNTYQFTYDIQGQVTSVKNPLNNTWTTEYNLAGYPTQTTDPLSYTTLYTTDYAGRITKVIDPLGNETNYTYQIDSNGWKIEQTNPLNQTFTYYYDTVGKPVKVVSPSGLEAQQSYDSEGRLTNQTDPAGNNVSVEYGQQGTSLSGLVVKALYPTYSESYKYNSLGLPTVISQLLDASNNLTTSISYNEIGLPISVTRPNNSVSLIEYNSFGQVTKLTDALGGETTQTWDSLGQVTSLTDAKGNTYLFSYDNNGNLVSETKALGNIVEYTYDSANQLIEQKDASNNIITYQYDAAGRKVREIYAKLGEDTPSQTVDYHYNDANQVVKVIQSGDTNSEFEYTLDSLGRTVKETISYGIGSNKITKELQYSYDIDDNLASITYPDNTTAHYSYVNGQLKEVLLANGEKITWQQYQWQMPTQINFPGATQTFTYDALQRPLTIRVKDTNNNLLMNRAYSYDKVGNVTQLDSEHGLSLYGYDLLDRLTLVTPSKLSQQKGLPVESYSYDAIDNRIGSSHQTGEWQYNSNNQLTKWGEGDKQNILTYTTNGNLATETNSEQTITYIYNTVDRLTSIEKGDREIVSYQYDPFGRRISKIVNGATTYYIYTDEGLIAELEETGSVKVAYGWQPNTVWGTSPLWQANIIANQTLANTNYNYLYTDHLGTPQLALNSRGQQTWKGVSEAFGRTQLDTTNQITMNLRFPGQYYDQEIGLHYNGFRNYNPNTGRYIQADPIGLRGGINTFTYTYNNPINYIDPQGQVVWFVPIIGGMVVGYIIDLGLEKIKEVHCDNCTSIDLVPSGGTASGLIHGIFGGSIKKDRVGLGGYGKHDHTSVFSRSLHNGILRNNISSINKRKLLRHIGRKLPWVSVFLLGYEINNIIKCR</sequence>
<gene>
    <name evidence="4" type="ORF">JHT90_10395</name>
</gene>
<dbReference type="NCBIfam" id="TIGR03696">
    <property type="entry name" value="Rhs_assc_core"/>
    <property type="match status" value="1"/>
</dbReference>
<evidence type="ECO:0000256" key="1">
    <source>
        <dbReference type="ARBA" id="ARBA00022737"/>
    </source>
</evidence>
<feature type="domain" description="Teneurin-like YD-shell" evidence="3">
    <location>
        <begin position="1004"/>
        <end position="1242"/>
    </location>
</feature>
<dbReference type="PANTHER" id="PTHR32305">
    <property type="match status" value="1"/>
</dbReference>
<dbReference type="PANTHER" id="PTHR32305:SF15">
    <property type="entry name" value="PROTEIN RHSA-RELATED"/>
    <property type="match status" value="1"/>
</dbReference>
<dbReference type="Pfam" id="PF05593">
    <property type="entry name" value="RHS_repeat"/>
    <property type="match status" value="2"/>
</dbReference>